<dbReference type="GO" id="GO:0016491">
    <property type="term" value="F:oxidoreductase activity"/>
    <property type="evidence" value="ECO:0007669"/>
    <property type="project" value="UniProtKB-KW"/>
</dbReference>
<dbReference type="PANTHER" id="PTHR44379">
    <property type="entry name" value="OXIDOREDUCTASE WITH IRON-SULFUR SUBUNIT"/>
    <property type="match status" value="1"/>
</dbReference>
<dbReference type="PANTHER" id="PTHR44379:SF5">
    <property type="entry name" value="OXIDOREDUCTASE WITH IRON-SULFUR SUBUNIT"/>
    <property type="match status" value="1"/>
</dbReference>
<keyword evidence="5" id="KW-0411">Iron-sulfur</keyword>
<dbReference type="GO" id="GO:0051537">
    <property type="term" value="F:2 iron, 2 sulfur cluster binding"/>
    <property type="evidence" value="ECO:0007669"/>
    <property type="project" value="UniProtKB-KW"/>
</dbReference>
<dbReference type="OrthoDB" id="9796880at2"/>
<name>A0A5C1QIG7_9SPIO</name>
<keyword evidence="8" id="KW-1185">Reference proteome</keyword>
<evidence type="ECO:0000256" key="5">
    <source>
        <dbReference type="ARBA" id="ARBA00023014"/>
    </source>
</evidence>
<dbReference type="KEGG" id="ock:EXM22_08145"/>
<proteinExistence type="predicted"/>
<dbReference type="EMBL" id="CP036150">
    <property type="protein sequence ID" value="QEN07955.1"/>
    <property type="molecule type" value="Genomic_DNA"/>
</dbReference>
<evidence type="ECO:0000256" key="1">
    <source>
        <dbReference type="ARBA" id="ARBA00022714"/>
    </source>
</evidence>
<gene>
    <name evidence="7" type="ORF">EXM22_08145</name>
</gene>
<dbReference type="RefSeq" id="WP_149486035.1">
    <property type="nucleotide sequence ID" value="NZ_CP036150.1"/>
</dbReference>
<dbReference type="PROSITE" id="PS00197">
    <property type="entry name" value="2FE2S_FER_1"/>
    <property type="match status" value="1"/>
</dbReference>
<dbReference type="InterPro" id="IPR051452">
    <property type="entry name" value="Diverse_Oxidoreductases"/>
</dbReference>
<evidence type="ECO:0000256" key="2">
    <source>
        <dbReference type="ARBA" id="ARBA00022723"/>
    </source>
</evidence>
<dbReference type="SUPFAM" id="SSF47741">
    <property type="entry name" value="CO dehydrogenase ISP C-domain like"/>
    <property type="match status" value="1"/>
</dbReference>
<dbReference type="Gene3D" id="3.10.20.30">
    <property type="match status" value="1"/>
</dbReference>
<evidence type="ECO:0000259" key="6">
    <source>
        <dbReference type="PROSITE" id="PS51085"/>
    </source>
</evidence>
<dbReference type="InterPro" id="IPR012675">
    <property type="entry name" value="Beta-grasp_dom_sf"/>
</dbReference>
<dbReference type="Gene3D" id="1.10.150.120">
    <property type="entry name" value="[2Fe-2S]-binding domain"/>
    <property type="match status" value="1"/>
</dbReference>
<sequence length="158" mass="17846">MMLIEFTLNSELVSLDVPAYYKLSDVLRDEFHLNGLRNACGKGYCGLCTVALDGKLVYSCLIPVFQVRGRSVMTIEGYAQTEEFEDVYQGFKQSGVHLCDYCAPTRTLTTGILLSENIRPDEAQIQEIITTVNCSCTPYETLKKGILMTSRLRQRRLK</sequence>
<dbReference type="PROSITE" id="PS51085">
    <property type="entry name" value="2FE2S_FER_2"/>
    <property type="match status" value="1"/>
</dbReference>
<keyword evidence="3" id="KW-0560">Oxidoreductase</keyword>
<keyword evidence="4" id="KW-0408">Iron</keyword>
<dbReference type="GO" id="GO:0046872">
    <property type="term" value="F:metal ion binding"/>
    <property type="evidence" value="ECO:0007669"/>
    <property type="project" value="UniProtKB-KW"/>
</dbReference>
<accession>A0A5C1QIG7</accession>
<evidence type="ECO:0000256" key="4">
    <source>
        <dbReference type="ARBA" id="ARBA00023004"/>
    </source>
</evidence>
<dbReference type="InterPro" id="IPR001041">
    <property type="entry name" value="2Fe-2S_ferredoxin-type"/>
</dbReference>
<dbReference type="Pfam" id="PF01799">
    <property type="entry name" value="Fer2_2"/>
    <property type="match status" value="1"/>
</dbReference>
<dbReference type="InterPro" id="IPR036884">
    <property type="entry name" value="2Fe-2S-bd_dom_sf"/>
</dbReference>
<protein>
    <submittedName>
        <fullName evidence="7">Aldehyde oxidoreductase</fullName>
    </submittedName>
</protein>
<dbReference type="SUPFAM" id="SSF54292">
    <property type="entry name" value="2Fe-2S ferredoxin-like"/>
    <property type="match status" value="1"/>
</dbReference>
<dbReference type="AlphaFoldDB" id="A0A5C1QIG7"/>
<dbReference type="InterPro" id="IPR036010">
    <property type="entry name" value="2Fe-2S_ferredoxin-like_sf"/>
</dbReference>
<organism evidence="7 8">
    <name type="scientific">Oceanispirochaeta crateris</name>
    <dbReference type="NCBI Taxonomy" id="2518645"/>
    <lineage>
        <taxon>Bacteria</taxon>
        <taxon>Pseudomonadati</taxon>
        <taxon>Spirochaetota</taxon>
        <taxon>Spirochaetia</taxon>
        <taxon>Spirochaetales</taxon>
        <taxon>Spirochaetaceae</taxon>
        <taxon>Oceanispirochaeta</taxon>
    </lineage>
</organism>
<evidence type="ECO:0000256" key="3">
    <source>
        <dbReference type="ARBA" id="ARBA00023002"/>
    </source>
</evidence>
<keyword evidence="2" id="KW-0479">Metal-binding</keyword>
<feature type="domain" description="2Fe-2S ferredoxin-type" evidence="6">
    <location>
        <begin position="2"/>
        <end position="78"/>
    </location>
</feature>
<reference evidence="7 8" key="1">
    <citation type="submission" date="2019-02" db="EMBL/GenBank/DDBJ databases">
        <title>Complete Genome Sequence and Methylome Analysis of free living Spirochaetas.</title>
        <authorList>
            <person name="Fomenkov A."/>
            <person name="Dubinina G."/>
            <person name="Leshcheva N."/>
            <person name="Mikheeva N."/>
            <person name="Grabovich M."/>
            <person name="Vincze T."/>
            <person name="Roberts R.J."/>
        </authorList>
    </citation>
    <scope>NUCLEOTIDE SEQUENCE [LARGE SCALE GENOMIC DNA]</scope>
    <source>
        <strain evidence="7 8">K2</strain>
    </source>
</reference>
<dbReference type="InterPro" id="IPR002888">
    <property type="entry name" value="2Fe-2S-bd"/>
</dbReference>
<dbReference type="Proteomes" id="UP000324209">
    <property type="component" value="Chromosome"/>
</dbReference>
<keyword evidence="1" id="KW-0001">2Fe-2S</keyword>
<dbReference type="InterPro" id="IPR006058">
    <property type="entry name" value="2Fe2S_fd_BS"/>
</dbReference>
<evidence type="ECO:0000313" key="7">
    <source>
        <dbReference type="EMBL" id="QEN07955.1"/>
    </source>
</evidence>
<evidence type="ECO:0000313" key="8">
    <source>
        <dbReference type="Proteomes" id="UP000324209"/>
    </source>
</evidence>